<dbReference type="AlphaFoldDB" id="A0A7J7JN27"/>
<protein>
    <submittedName>
        <fullName evidence="2">Uncharacterized protein</fullName>
    </submittedName>
</protein>
<evidence type="ECO:0000313" key="2">
    <source>
        <dbReference type="EMBL" id="KAF6027031.1"/>
    </source>
</evidence>
<feature type="region of interest" description="Disordered" evidence="1">
    <location>
        <begin position="75"/>
        <end position="97"/>
    </location>
</feature>
<evidence type="ECO:0000313" key="3">
    <source>
        <dbReference type="Proteomes" id="UP000593567"/>
    </source>
</evidence>
<accession>A0A7J7JN27</accession>
<proteinExistence type="predicted"/>
<reference evidence="2" key="1">
    <citation type="submission" date="2020-06" db="EMBL/GenBank/DDBJ databases">
        <title>Draft genome of Bugula neritina, a colonial animal packing powerful symbionts and potential medicines.</title>
        <authorList>
            <person name="Rayko M."/>
        </authorList>
    </citation>
    <scope>NUCLEOTIDE SEQUENCE [LARGE SCALE GENOMIC DNA]</scope>
    <source>
        <strain evidence="2">Kwan_BN1</strain>
    </source>
</reference>
<sequence length="120" mass="13242">MKASNRTNNYKPITKRSCNPELKISKTGTVEFRFAKLVKPNAHVTNSTNPGRINVTEKILNRKILKPEREQLKKITTPTNSLSIPQPKPVVSTTSQSAEGFPLTVKITSKTNSAAITPDL</sequence>
<dbReference type="EMBL" id="VXIV02002159">
    <property type="protein sequence ID" value="KAF6027031.1"/>
    <property type="molecule type" value="Genomic_DNA"/>
</dbReference>
<feature type="compositionally biased region" description="Polar residues" evidence="1">
    <location>
        <begin position="75"/>
        <end position="84"/>
    </location>
</feature>
<dbReference type="Proteomes" id="UP000593567">
    <property type="component" value="Unassembled WGS sequence"/>
</dbReference>
<name>A0A7J7JN27_BUGNE</name>
<organism evidence="2 3">
    <name type="scientific">Bugula neritina</name>
    <name type="common">Brown bryozoan</name>
    <name type="synonym">Sertularia neritina</name>
    <dbReference type="NCBI Taxonomy" id="10212"/>
    <lineage>
        <taxon>Eukaryota</taxon>
        <taxon>Metazoa</taxon>
        <taxon>Spiralia</taxon>
        <taxon>Lophotrochozoa</taxon>
        <taxon>Bryozoa</taxon>
        <taxon>Gymnolaemata</taxon>
        <taxon>Cheilostomatida</taxon>
        <taxon>Flustrina</taxon>
        <taxon>Buguloidea</taxon>
        <taxon>Bugulidae</taxon>
        <taxon>Bugula</taxon>
    </lineage>
</organism>
<comment type="caution">
    <text evidence="2">The sequence shown here is derived from an EMBL/GenBank/DDBJ whole genome shotgun (WGS) entry which is preliminary data.</text>
</comment>
<gene>
    <name evidence="2" type="ORF">EB796_014662</name>
</gene>
<keyword evidence="3" id="KW-1185">Reference proteome</keyword>
<evidence type="ECO:0000256" key="1">
    <source>
        <dbReference type="SAM" id="MobiDB-lite"/>
    </source>
</evidence>